<dbReference type="RefSeq" id="WP_170215834.1">
    <property type="nucleotide sequence ID" value="NZ_BONB01000043.1"/>
</dbReference>
<evidence type="ECO:0000313" key="7">
    <source>
        <dbReference type="Proteomes" id="UP000256913"/>
    </source>
</evidence>
<comment type="catalytic activity">
    <reaction evidence="4 5">
        <text>L-cysteine + L-glutamate + ATP = gamma-L-glutamyl-L-cysteine + ADP + phosphate + H(+)</text>
        <dbReference type="Rhea" id="RHEA:13285"/>
        <dbReference type="ChEBI" id="CHEBI:15378"/>
        <dbReference type="ChEBI" id="CHEBI:29985"/>
        <dbReference type="ChEBI" id="CHEBI:30616"/>
        <dbReference type="ChEBI" id="CHEBI:35235"/>
        <dbReference type="ChEBI" id="CHEBI:43474"/>
        <dbReference type="ChEBI" id="CHEBI:58173"/>
        <dbReference type="ChEBI" id="CHEBI:456216"/>
        <dbReference type="EC" id="6.3.2.2"/>
    </reaction>
</comment>
<dbReference type="Pfam" id="PF04107">
    <property type="entry name" value="GCS2"/>
    <property type="match status" value="1"/>
</dbReference>
<dbReference type="InterPro" id="IPR006336">
    <property type="entry name" value="GCS2"/>
</dbReference>
<dbReference type="PANTHER" id="PTHR34378:SF1">
    <property type="entry name" value="GLUTAMATE--CYSTEINE LIGASE, CHLOROPLASTIC"/>
    <property type="match status" value="1"/>
</dbReference>
<evidence type="ECO:0000313" key="6">
    <source>
        <dbReference type="EMBL" id="REF96855.1"/>
    </source>
</evidence>
<dbReference type="AlphaFoldDB" id="A0A3D9ZHV5"/>
<dbReference type="Gene3D" id="3.30.590.20">
    <property type="match status" value="1"/>
</dbReference>
<name>A0A3D9ZHV5_9ACTN</name>
<proteinExistence type="inferred from homology"/>
<dbReference type="EC" id="6.3.2.2" evidence="5"/>
<dbReference type="SUPFAM" id="SSF55931">
    <property type="entry name" value="Glutamine synthetase/guanido kinase"/>
    <property type="match status" value="1"/>
</dbReference>
<dbReference type="InterPro" id="IPR035434">
    <property type="entry name" value="GCL_bact_plant"/>
</dbReference>
<accession>A0A3D9ZHV5</accession>
<evidence type="ECO:0000256" key="2">
    <source>
        <dbReference type="ARBA" id="ARBA00022741"/>
    </source>
</evidence>
<keyword evidence="7" id="KW-1185">Reference proteome</keyword>
<dbReference type="GO" id="GO:0004357">
    <property type="term" value="F:glutamate-cysteine ligase activity"/>
    <property type="evidence" value="ECO:0007669"/>
    <property type="project" value="UniProtKB-UniRule"/>
</dbReference>
<comment type="function">
    <text evidence="5">Catalyzes the synthesis of gamma-glutamylcysteine (gamma-GC).</text>
</comment>
<dbReference type="EMBL" id="QUMQ01000001">
    <property type="protein sequence ID" value="REF96855.1"/>
    <property type="molecule type" value="Genomic_DNA"/>
</dbReference>
<dbReference type="PANTHER" id="PTHR34378">
    <property type="entry name" value="GLUTAMATE--CYSTEINE LIGASE, CHLOROPLASTIC"/>
    <property type="match status" value="1"/>
</dbReference>
<evidence type="ECO:0000256" key="4">
    <source>
        <dbReference type="ARBA" id="ARBA00048819"/>
    </source>
</evidence>
<dbReference type="Proteomes" id="UP000256913">
    <property type="component" value="Unassembled WGS sequence"/>
</dbReference>
<evidence type="ECO:0000256" key="3">
    <source>
        <dbReference type="ARBA" id="ARBA00022840"/>
    </source>
</evidence>
<keyword evidence="3 5" id="KW-0067">ATP-binding</keyword>
<evidence type="ECO:0000256" key="1">
    <source>
        <dbReference type="ARBA" id="ARBA00022598"/>
    </source>
</evidence>
<dbReference type="InterPro" id="IPR014746">
    <property type="entry name" value="Gln_synth/guanido_kin_cat_dom"/>
</dbReference>
<protein>
    <recommendedName>
        <fullName evidence="5">Glutamate--cysteine ligase</fullName>
        <ecNumber evidence="5">6.3.2.2</ecNumber>
    </recommendedName>
</protein>
<keyword evidence="1 5" id="KW-0436">Ligase</keyword>
<reference evidence="6 7" key="1">
    <citation type="submission" date="2018-08" db="EMBL/GenBank/DDBJ databases">
        <title>Sequencing the genomes of 1000 actinobacteria strains.</title>
        <authorList>
            <person name="Klenk H.-P."/>
        </authorList>
    </citation>
    <scope>NUCLEOTIDE SEQUENCE [LARGE SCALE GENOMIC DNA]</scope>
    <source>
        <strain evidence="6 7">DSM 44099</strain>
    </source>
</reference>
<organism evidence="6 7">
    <name type="scientific">Asanoa ferruginea</name>
    <dbReference type="NCBI Taxonomy" id="53367"/>
    <lineage>
        <taxon>Bacteria</taxon>
        <taxon>Bacillati</taxon>
        <taxon>Actinomycetota</taxon>
        <taxon>Actinomycetes</taxon>
        <taxon>Micromonosporales</taxon>
        <taxon>Micromonosporaceae</taxon>
        <taxon>Asanoa</taxon>
    </lineage>
</organism>
<gene>
    <name evidence="6" type="ORF">DFJ67_2848</name>
</gene>
<sequence length="448" mass="47958">MSDEKRLSRAGLADLFAVGPCPVELVGVEVEHGLVDPATGLCVPYPAARRLLKAFVDEFDGAHFFDGEFPVGVDLPDGASFSLETGGALEYASAPHATLSATVEQTRSDLQRAARVAAGHGVALLSGGNIPFATRADIPWIPKPRVDIMRRYFRSLGADGAYADEVMGLTLSTQTSLDFVSEADLLEKVRLHVLAAPAVSALFVNSPIAEGVETGALSRRMQYWRRFEPARCGVVAAGSRATCTVSDLVDWAVRLPMIYRSAGGTHVPAPAVPFATVLDQGFGDGTWPTLDDWALHLSQTWPHVRVRRTIEARACDGLPWPFFAAAPAMWVGLTYDAPARRAAIALLESLTVDQLERATDEVAAKGLAAAIGPFSACDLTRELLRLARGGLAARVAAGIEPPEVLSYLDPLERICDTFQTTAEQTLSRWHGGLGGSPQAYVAEFRIPA</sequence>
<comment type="caution">
    <text evidence="6">The sequence shown here is derived from an EMBL/GenBank/DDBJ whole genome shotgun (WGS) entry which is preliminary data.</text>
</comment>
<dbReference type="GO" id="GO:0005524">
    <property type="term" value="F:ATP binding"/>
    <property type="evidence" value="ECO:0007669"/>
    <property type="project" value="UniProtKB-UniRule"/>
</dbReference>
<dbReference type="GO" id="GO:0006750">
    <property type="term" value="P:glutathione biosynthetic process"/>
    <property type="evidence" value="ECO:0007669"/>
    <property type="project" value="UniProtKB-UniRule"/>
</dbReference>
<dbReference type="PIRSF" id="PIRSF017901">
    <property type="entry name" value="GCL"/>
    <property type="match status" value="1"/>
</dbReference>
<comment type="similarity">
    <text evidence="5">Belongs to the glutamate--cysteine ligase type 2 family. EgtA subfamily.</text>
</comment>
<evidence type="ECO:0000256" key="5">
    <source>
        <dbReference type="PIRNR" id="PIRNR017901"/>
    </source>
</evidence>
<keyword evidence="2 5" id="KW-0547">Nucleotide-binding</keyword>